<proteinExistence type="predicted"/>
<dbReference type="Gene3D" id="3.40.630.30">
    <property type="match status" value="1"/>
</dbReference>
<evidence type="ECO:0000313" key="2">
    <source>
        <dbReference type="EMBL" id="CAB4240713.1"/>
    </source>
</evidence>
<dbReference type="InterPro" id="IPR000182">
    <property type="entry name" value="GNAT_dom"/>
</dbReference>
<name>A0A6J5T983_9CAUD</name>
<sequence length="152" mass="17371">MKIYTQLTREDALEMLKIAEQMHSESPNFNKYPFDKEKLWSLFDASVRTPAKVCMIYAKEGDEILGGILGHINPQYFSHTLVASDLGMFLKPEHRGGTTFIRMFKAFEQWAKDNKATTIVVGHSTGNNTEKAQGMFKKLGYSFMGYIFNKDI</sequence>
<dbReference type="GO" id="GO:0016747">
    <property type="term" value="F:acyltransferase activity, transferring groups other than amino-acyl groups"/>
    <property type="evidence" value="ECO:0007669"/>
    <property type="project" value="InterPro"/>
</dbReference>
<organism evidence="2">
    <name type="scientific">uncultured Caudovirales phage</name>
    <dbReference type="NCBI Taxonomy" id="2100421"/>
    <lineage>
        <taxon>Viruses</taxon>
        <taxon>Duplodnaviria</taxon>
        <taxon>Heunggongvirae</taxon>
        <taxon>Uroviricota</taxon>
        <taxon>Caudoviricetes</taxon>
        <taxon>Peduoviridae</taxon>
        <taxon>Maltschvirus</taxon>
        <taxon>Maltschvirus maltsch</taxon>
    </lineage>
</organism>
<accession>A0A6J5T983</accession>
<evidence type="ECO:0000259" key="1">
    <source>
        <dbReference type="PROSITE" id="PS51186"/>
    </source>
</evidence>
<feature type="domain" description="N-acetyltransferase" evidence="1">
    <location>
        <begin position="2"/>
        <end position="152"/>
    </location>
</feature>
<dbReference type="Pfam" id="PF00583">
    <property type="entry name" value="Acetyltransf_1"/>
    <property type="match status" value="1"/>
</dbReference>
<dbReference type="EMBL" id="LR797813">
    <property type="protein sequence ID" value="CAB4240713.1"/>
    <property type="molecule type" value="Genomic_DNA"/>
</dbReference>
<dbReference type="InterPro" id="IPR016181">
    <property type="entry name" value="Acyl_CoA_acyltransferase"/>
</dbReference>
<protein>
    <submittedName>
        <fullName evidence="2">NAT_SF domain containing protein</fullName>
    </submittedName>
</protein>
<dbReference type="SUPFAM" id="SSF55729">
    <property type="entry name" value="Acyl-CoA N-acyltransferases (Nat)"/>
    <property type="match status" value="1"/>
</dbReference>
<gene>
    <name evidence="2" type="ORF">UFOVP39_69</name>
</gene>
<dbReference type="PROSITE" id="PS51186">
    <property type="entry name" value="GNAT"/>
    <property type="match status" value="1"/>
</dbReference>
<reference evidence="2" key="1">
    <citation type="submission" date="2020-05" db="EMBL/GenBank/DDBJ databases">
        <authorList>
            <person name="Chiriac C."/>
            <person name="Salcher M."/>
            <person name="Ghai R."/>
            <person name="Kavagutti S V."/>
        </authorList>
    </citation>
    <scope>NUCLEOTIDE SEQUENCE</scope>
</reference>